<dbReference type="SUPFAM" id="SSF53649">
    <property type="entry name" value="Alkaline phosphatase-like"/>
    <property type="match status" value="1"/>
</dbReference>
<comment type="similarity">
    <text evidence="1">Belongs to the sulfatase family.</text>
</comment>
<evidence type="ECO:0000256" key="5">
    <source>
        <dbReference type="SAM" id="SignalP"/>
    </source>
</evidence>
<dbReference type="STRING" id="1307763.L21SP4_00358"/>
<keyword evidence="8" id="KW-1185">Reference proteome</keyword>
<dbReference type="InterPro" id="IPR017850">
    <property type="entry name" value="Alkaline_phosphatase_core_sf"/>
</dbReference>
<accession>A0A0G3EHI1</accession>
<keyword evidence="2" id="KW-0479">Metal-binding</keyword>
<dbReference type="InterPro" id="IPR024607">
    <property type="entry name" value="Sulfatase_CS"/>
</dbReference>
<dbReference type="Proteomes" id="UP000035268">
    <property type="component" value="Chromosome"/>
</dbReference>
<sequence length="442" mass="50564" precursor="true">MDFKRTLLMLGAFVLALARTAVAKQPDPPNVLLIYVDDVGYGEFGCQGNPQIPTPNIDSIAANGIRFTQGYVTDSLCSPSRAGLMLGRVQTRVGHETNPPWGQHWKEYGLPLTERTMADRMKTAGYATGMVGKWHLGFKPEYWPTKRGFDEYYGNLENSRSYTTPVILDSRDDNPQPRKVEEEGYYSTFAYGARARDFIDRHREQPWFLYLAFYNQHGPIEEAPPGYAEEFPEISDPKRRIFAGMMEALDEEVGRTLDHLRALGLEENTLIFLISDNGGPTYSNTSVNDPLRGTKITHFEGGLRVPYLMQWKGHIPAGKVYRKPVSTLDVQPTALAAAGVSIDPDWKLEGVDLVPYVTGRNDGVPHETLCWRRGSFRTIRHGDWKLIFRKGHPARLFNLKQDLEEKHNLAKQYPERVDQLRRRWEAWNRHNHEPLWLSGKYE</sequence>
<dbReference type="EMBL" id="CP010904">
    <property type="protein sequence ID" value="AKJ63639.1"/>
    <property type="molecule type" value="Genomic_DNA"/>
</dbReference>
<evidence type="ECO:0000313" key="8">
    <source>
        <dbReference type="Proteomes" id="UP000035268"/>
    </source>
</evidence>
<evidence type="ECO:0000256" key="1">
    <source>
        <dbReference type="ARBA" id="ARBA00008779"/>
    </source>
</evidence>
<dbReference type="PANTHER" id="PTHR42693:SF53">
    <property type="entry name" value="ENDO-4-O-SULFATASE"/>
    <property type="match status" value="1"/>
</dbReference>
<dbReference type="AlphaFoldDB" id="A0A0G3EHI1"/>
<dbReference type="PANTHER" id="PTHR42693">
    <property type="entry name" value="ARYLSULFATASE FAMILY MEMBER"/>
    <property type="match status" value="1"/>
</dbReference>
<evidence type="ECO:0000256" key="2">
    <source>
        <dbReference type="ARBA" id="ARBA00022723"/>
    </source>
</evidence>
<dbReference type="RefSeq" id="WP_052881047.1">
    <property type="nucleotide sequence ID" value="NZ_CP010904.1"/>
</dbReference>
<keyword evidence="5" id="KW-0732">Signal</keyword>
<dbReference type="Gene3D" id="3.40.720.10">
    <property type="entry name" value="Alkaline Phosphatase, subunit A"/>
    <property type="match status" value="1"/>
</dbReference>
<evidence type="ECO:0000256" key="4">
    <source>
        <dbReference type="ARBA" id="ARBA00022837"/>
    </source>
</evidence>
<dbReference type="GO" id="GO:0046872">
    <property type="term" value="F:metal ion binding"/>
    <property type="evidence" value="ECO:0007669"/>
    <property type="project" value="UniProtKB-KW"/>
</dbReference>
<reference evidence="7 8" key="2">
    <citation type="journal article" date="2016" name="ISME J.">
        <title>Characterization of the first cultured representative of Verrucomicrobia subdivision 5 indicates the proposal of a novel phylum.</title>
        <authorList>
            <person name="Spring S."/>
            <person name="Bunk B."/>
            <person name="Sproer C."/>
            <person name="Schumann P."/>
            <person name="Rohde M."/>
            <person name="Tindall B.J."/>
            <person name="Klenk H.P."/>
        </authorList>
    </citation>
    <scope>NUCLEOTIDE SEQUENCE [LARGE SCALE GENOMIC DNA]</scope>
    <source>
        <strain evidence="7 8">L21-Fru-AB</strain>
    </source>
</reference>
<evidence type="ECO:0000256" key="3">
    <source>
        <dbReference type="ARBA" id="ARBA00022801"/>
    </source>
</evidence>
<proteinExistence type="inferred from homology"/>
<dbReference type="InterPro" id="IPR050738">
    <property type="entry name" value="Sulfatase"/>
</dbReference>
<dbReference type="GO" id="GO:0004065">
    <property type="term" value="F:arylsulfatase activity"/>
    <property type="evidence" value="ECO:0007669"/>
    <property type="project" value="UniProtKB-EC"/>
</dbReference>
<name>A0A0G3EHI1_9BACT</name>
<protein>
    <submittedName>
        <fullName evidence="7">Arylsulfatase</fullName>
        <ecNumber evidence="7">3.1.6.1</ecNumber>
    </submittedName>
</protein>
<dbReference type="EC" id="3.1.6.1" evidence="7"/>
<dbReference type="Pfam" id="PF00884">
    <property type="entry name" value="Sulfatase"/>
    <property type="match status" value="1"/>
</dbReference>
<evidence type="ECO:0000259" key="6">
    <source>
        <dbReference type="Pfam" id="PF00884"/>
    </source>
</evidence>
<dbReference type="Gene3D" id="3.30.1120.10">
    <property type="match status" value="1"/>
</dbReference>
<keyword evidence="4" id="KW-0106">Calcium</keyword>
<dbReference type="PROSITE" id="PS00149">
    <property type="entry name" value="SULFATASE_2"/>
    <property type="match status" value="1"/>
</dbReference>
<dbReference type="InterPro" id="IPR000917">
    <property type="entry name" value="Sulfatase_N"/>
</dbReference>
<dbReference type="PATRIC" id="fig|1609981.3.peg.374"/>
<feature type="signal peptide" evidence="5">
    <location>
        <begin position="1"/>
        <end position="23"/>
    </location>
</feature>
<organism evidence="7 8">
    <name type="scientific">Kiritimatiella glycovorans</name>
    <dbReference type="NCBI Taxonomy" id="1307763"/>
    <lineage>
        <taxon>Bacteria</taxon>
        <taxon>Pseudomonadati</taxon>
        <taxon>Kiritimatiellota</taxon>
        <taxon>Kiritimatiellia</taxon>
        <taxon>Kiritimatiellales</taxon>
        <taxon>Kiritimatiellaceae</taxon>
        <taxon>Kiritimatiella</taxon>
    </lineage>
</organism>
<keyword evidence="3 7" id="KW-0378">Hydrolase</keyword>
<dbReference type="OrthoDB" id="9783154at2"/>
<feature type="domain" description="Sulfatase N-terminal" evidence="6">
    <location>
        <begin position="29"/>
        <end position="340"/>
    </location>
</feature>
<dbReference type="KEGG" id="vbl:L21SP4_00358"/>
<gene>
    <name evidence="7" type="primary">atsA_4</name>
    <name evidence="7" type="ORF">L21SP4_00358</name>
</gene>
<evidence type="ECO:0000313" key="7">
    <source>
        <dbReference type="EMBL" id="AKJ63639.1"/>
    </source>
</evidence>
<reference evidence="8" key="1">
    <citation type="submission" date="2015-02" db="EMBL/GenBank/DDBJ databases">
        <title>Description and complete genome sequence of the first cultured representative of the subdivision 5 of the Verrucomicrobia phylum.</title>
        <authorList>
            <person name="Spring S."/>
            <person name="Bunk B."/>
            <person name="Sproer C."/>
            <person name="Klenk H.-P."/>
        </authorList>
    </citation>
    <scope>NUCLEOTIDE SEQUENCE [LARGE SCALE GENOMIC DNA]</scope>
    <source>
        <strain evidence="8">L21-Fru-AB</strain>
    </source>
</reference>
<feature type="chain" id="PRO_5005183995" evidence="5">
    <location>
        <begin position="24"/>
        <end position="442"/>
    </location>
</feature>